<evidence type="ECO:0000256" key="2">
    <source>
        <dbReference type="ARBA" id="ARBA00009077"/>
    </source>
</evidence>
<keyword evidence="6" id="KW-1185">Reference proteome</keyword>
<dbReference type="Gene3D" id="3.40.640.10">
    <property type="entry name" value="Type I PLP-dependent aspartate aminotransferase-like (Major domain)"/>
    <property type="match status" value="1"/>
</dbReference>
<protein>
    <submittedName>
        <fullName evidence="5">Trans-sulfuration enzyme family protein</fullName>
    </submittedName>
</protein>
<dbReference type="Proteomes" id="UP001597295">
    <property type="component" value="Unassembled WGS sequence"/>
</dbReference>
<keyword evidence="3 4" id="KW-0663">Pyridoxal phosphate</keyword>
<sequence length="381" mass="40469">MDSHKPYAPATLAAQALGAVDPITKAIIPAIHPSTTYVRDEDNQYRNGRVYARPHNPTFETAEELLTALEGGVASLSFASGMAAATAVFLACKPGDHILVPKVMYWSLRNWLMGAATEWGLRVELVDMTDLAAVKAAIQPGKTALIWVETPANPLWTISDLAGLAELAHGVGARLAVDSTCATPILSRPLSFGADIVMHSATKYLNGHSDVLAGMLTTGKQDDFWARVVAVRAQVGAVLGTFEAWLLQRGMRTLSIRVREACRTAQAVAEAFAEDSRVLEVMYPGLPTHTQHNLAATQMSGGFGGMLSIRLKAGEGAAIKAAARTQLWKRATSLGGVESLIEHRSSVEGPTSPVPTDLLRLSVGIEDTGDLIADLKEAIGG</sequence>
<comment type="similarity">
    <text evidence="2 4">Belongs to the trans-sulfuration enzymes family.</text>
</comment>
<dbReference type="RefSeq" id="WP_379875741.1">
    <property type="nucleotide sequence ID" value="NZ_JBHUIP010000005.1"/>
</dbReference>
<dbReference type="PIRSF" id="PIRSF001434">
    <property type="entry name" value="CGS"/>
    <property type="match status" value="1"/>
</dbReference>
<proteinExistence type="inferred from homology"/>
<dbReference type="Gene3D" id="3.90.1150.10">
    <property type="entry name" value="Aspartate Aminotransferase, domain 1"/>
    <property type="match status" value="1"/>
</dbReference>
<reference evidence="6" key="1">
    <citation type="journal article" date="2019" name="Int. J. Syst. Evol. Microbiol.">
        <title>The Global Catalogue of Microorganisms (GCM) 10K type strain sequencing project: providing services to taxonomists for standard genome sequencing and annotation.</title>
        <authorList>
            <consortium name="The Broad Institute Genomics Platform"/>
            <consortium name="The Broad Institute Genome Sequencing Center for Infectious Disease"/>
            <person name="Wu L."/>
            <person name="Ma J."/>
        </authorList>
    </citation>
    <scope>NUCLEOTIDE SEQUENCE [LARGE SCALE GENOMIC DNA]</scope>
    <source>
        <strain evidence="6">CGMCC 1.19062</strain>
    </source>
</reference>
<comment type="caution">
    <text evidence="5">The sequence shown here is derived from an EMBL/GenBank/DDBJ whole genome shotgun (WGS) entry which is preliminary data.</text>
</comment>
<evidence type="ECO:0000256" key="4">
    <source>
        <dbReference type="RuleBase" id="RU362118"/>
    </source>
</evidence>
<dbReference type="CDD" id="cd00614">
    <property type="entry name" value="CGS_like"/>
    <property type="match status" value="1"/>
</dbReference>
<comment type="cofactor">
    <cofactor evidence="1 4">
        <name>pyridoxal 5'-phosphate</name>
        <dbReference type="ChEBI" id="CHEBI:597326"/>
    </cofactor>
</comment>
<dbReference type="EMBL" id="JBHUIP010000005">
    <property type="protein sequence ID" value="MFD2262774.1"/>
    <property type="molecule type" value="Genomic_DNA"/>
</dbReference>
<dbReference type="PANTHER" id="PTHR11808">
    <property type="entry name" value="TRANS-SULFURATION ENZYME FAMILY MEMBER"/>
    <property type="match status" value="1"/>
</dbReference>
<accession>A0ABW5DPC4</accession>
<evidence type="ECO:0000256" key="3">
    <source>
        <dbReference type="ARBA" id="ARBA00022898"/>
    </source>
</evidence>
<name>A0ABW5DPC4_9PROT</name>
<dbReference type="SUPFAM" id="SSF53383">
    <property type="entry name" value="PLP-dependent transferases"/>
    <property type="match status" value="1"/>
</dbReference>
<evidence type="ECO:0000313" key="6">
    <source>
        <dbReference type="Proteomes" id="UP001597295"/>
    </source>
</evidence>
<evidence type="ECO:0000313" key="5">
    <source>
        <dbReference type="EMBL" id="MFD2262774.1"/>
    </source>
</evidence>
<dbReference type="InterPro" id="IPR015421">
    <property type="entry name" value="PyrdxlP-dep_Trfase_major"/>
</dbReference>
<dbReference type="PANTHER" id="PTHR11808:SF15">
    <property type="entry name" value="CYSTATHIONINE GAMMA-LYASE"/>
    <property type="match status" value="1"/>
</dbReference>
<dbReference type="InterPro" id="IPR015422">
    <property type="entry name" value="PyrdxlP-dep_Trfase_small"/>
</dbReference>
<gene>
    <name evidence="5" type="ORF">ACFSM5_07725</name>
</gene>
<dbReference type="InterPro" id="IPR054542">
    <property type="entry name" value="Cys_met_metab_PP"/>
</dbReference>
<dbReference type="InterPro" id="IPR015424">
    <property type="entry name" value="PyrdxlP-dep_Trfase"/>
</dbReference>
<evidence type="ECO:0000256" key="1">
    <source>
        <dbReference type="ARBA" id="ARBA00001933"/>
    </source>
</evidence>
<dbReference type="Pfam" id="PF01053">
    <property type="entry name" value="Cys_Met_Meta_PP"/>
    <property type="match status" value="1"/>
</dbReference>
<dbReference type="PROSITE" id="PS00868">
    <property type="entry name" value="CYS_MET_METAB_PP"/>
    <property type="match status" value="1"/>
</dbReference>
<organism evidence="5 6">
    <name type="scientific">Lacibacterium aquatile</name>
    <dbReference type="NCBI Taxonomy" id="1168082"/>
    <lineage>
        <taxon>Bacteria</taxon>
        <taxon>Pseudomonadati</taxon>
        <taxon>Pseudomonadota</taxon>
        <taxon>Alphaproteobacteria</taxon>
        <taxon>Rhodospirillales</taxon>
        <taxon>Rhodospirillaceae</taxon>
    </lineage>
</organism>
<dbReference type="InterPro" id="IPR000277">
    <property type="entry name" value="Cys/Met-Metab_PyrdxlP-dep_enz"/>
</dbReference>